<dbReference type="InterPro" id="IPR052035">
    <property type="entry name" value="ZnF_BED_domain_contain"/>
</dbReference>
<dbReference type="GO" id="GO:0005634">
    <property type="term" value="C:nucleus"/>
    <property type="evidence" value="ECO:0007669"/>
    <property type="project" value="UniProtKB-SubCell"/>
</dbReference>
<evidence type="ECO:0000256" key="1">
    <source>
        <dbReference type="ARBA" id="ARBA00004123"/>
    </source>
</evidence>
<evidence type="ECO:0000256" key="3">
    <source>
        <dbReference type="ARBA" id="ARBA00022771"/>
    </source>
</evidence>
<dbReference type="SUPFAM" id="SSF53098">
    <property type="entry name" value="Ribonuclease H-like"/>
    <property type="match status" value="1"/>
</dbReference>
<dbReference type="EMBL" id="BLAL01000191">
    <property type="protein sequence ID" value="GES89837.1"/>
    <property type="molecule type" value="Genomic_DNA"/>
</dbReference>
<evidence type="ECO:0000259" key="6">
    <source>
        <dbReference type="Pfam" id="PF04937"/>
    </source>
</evidence>
<evidence type="ECO:0000256" key="5">
    <source>
        <dbReference type="ARBA" id="ARBA00023242"/>
    </source>
</evidence>
<dbReference type="InterPro" id="IPR012337">
    <property type="entry name" value="RNaseH-like_sf"/>
</dbReference>
<keyword evidence="5" id="KW-0539">Nucleus</keyword>
<dbReference type="PANTHER" id="PTHR46481">
    <property type="entry name" value="ZINC FINGER BED DOMAIN-CONTAINING PROTEIN 4"/>
    <property type="match status" value="1"/>
</dbReference>
<evidence type="ECO:0000313" key="8">
    <source>
        <dbReference type="EMBL" id="GES89837.1"/>
    </source>
</evidence>
<dbReference type="InterPro" id="IPR008906">
    <property type="entry name" value="HATC_C_dom"/>
</dbReference>
<dbReference type="Proteomes" id="UP000615446">
    <property type="component" value="Unassembled WGS sequence"/>
</dbReference>
<evidence type="ECO:0000256" key="4">
    <source>
        <dbReference type="ARBA" id="ARBA00022833"/>
    </source>
</evidence>
<dbReference type="AlphaFoldDB" id="A0A8H3LNV4"/>
<proteinExistence type="predicted"/>
<feature type="domain" description="HAT C-terminal dimerisation" evidence="7">
    <location>
        <begin position="400"/>
        <end position="462"/>
    </location>
</feature>
<feature type="domain" description="DUF659" evidence="6">
    <location>
        <begin position="28"/>
        <end position="175"/>
    </location>
</feature>
<evidence type="ECO:0000313" key="9">
    <source>
        <dbReference type="Proteomes" id="UP000615446"/>
    </source>
</evidence>
<accession>A0A8H3LNV4</accession>
<protein>
    <submittedName>
        <fullName evidence="8">Ribonuclease H-like domain-containing protein</fullName>
    </submittedName>
</protein>
<organism evidence="8 9">
    <name type="scientific">Rhizophagus clarus</name>
    <dbReference type="NCBI Taxonomy" id="94130"/>
    <lineage>
        <taxon>Eukaryota</taxon>
        <taxon>Fungi</taxon>
        <taxon>Fungi incertae sedis</taxon>
        <taxon>Mucoromycota</taxon>
        <taxon>Glomeromycotina</taxon>
        <taxon>Glomeromycetes</taxon>
        <taxon>Glomerales</taxon>
        <taxon>Glomeraceae</taxon>
        <taxon>Rhizophagus</taxon>
    </lineage>
</organism>
<evidence type="ECO:0000259" key="7">
    <source>
        <dbReference type="Pfam" id="PF05699"/>
    </source>
</evidence>
<dbReference type="OrthoDB" id="2432128at2759"/>
<dbReference type="GO" id="GO:0008270">
    <property type="term" value="F:zinc ion binding"/>
    <property type="evidence" value="ECO:0007669"/>
    <property type="project" value="UniProtKB-KW"/>
</dbReference>
<evidence type="ECO:0000256" key="2">
    <source>
        <dbReference type="ARBA" id="ARBA00022723"/>
    </source>
</evidence>
<keyword evidence="4" id="KW-0862">Zinc</keyword>
<dbReference type="Pfam" id="PF04937">
    <property type="entry name" value="DUF659"/>
    <property type="match status" value="1"/>
</dbReference>
<comment type="subcellular location">
    <subcellularLocation>
        <location evidence="1">Nucleus</location>
    </subcellularLocation>
</comment>
<name>A0A8H3LNV4_9GLOM</name>
<dbReference type="InterPro" id="IPR007021">
    <property type="entry name" value="DUF659"/>
</dbReference>
<dbReference type="GO" id="GO:0046983">
    <property type="term" value="F:protein dimerization activity"/>
    <property type="evidence" value="ECO:0007669"/>
    <property type="project" value="InterPro"/>
</dbReference>
<dbReference type="PANTHER" id="PTHR46481:SF10">
    <property type="entry name" value="ZINC FINGER BED DOMAIN-CONTAINING PROTEIN 39"/>
    <property type="match status" value="1"/>
</dbReference>
<gene>
    <name evidence="8" type="ORF">RCL2_001671500</name>
</gene>
<keyword evidence="3" id="KW-0863">Zinc-finger</keyword>
<reference evidence="8" key="1">
    <citation type="submission" date="2019-10" db="EMBL/GenBank/DDBJ databases">
        <title>Conservation and host-specific expression of non-tandemly repeated heterogenous ribosome RNA gene in arbuscular mycorrhizal fungi.</title>
        <authorList>
            <person name="Maeda T."/>
            <person name="Kobayashi Y."/>
            <person name="Nakagawa T."/>
            <person name="Ezawa T."/>
            <person name="Yamaguchi K."/>
            <person name="Bino T."/>
            <person name="Nishimoto Y."/>
            <person name="Shigenobu S."/>
            <person name="Kawaguchi M."/>
        </authorList>
    </citation>
    <scope>NUCLEOTIDE SEQUENCE</scope>
    <source>
        <strain evidence="8">HR1</strain>
    </source>
</reference>
<dbReference type="Pfam" id="PF05699">
    <property type="entry name" value="Dimer_Tnp_hAT"/>
    <property type="match status" value="1"/>
</dbReference>
<sequence>MAGIPFNVIENPFVLDLFKDLNPGYSPPSRTTLSDRLITEEYTRVSLAIDHDLEQSDNLTLALDGWTTPKIESIYNYIVTTDTRMEYLIGLYDYLSNSHTSEFLTEEISSIIEKLGSEKFAAIVTDNASNCRVARQNIHQTYPHIWNIRCAAHAINLIASDLVKLEPIKKFINEYGKINRYFSTSHASNALLKQGFTNMKIKGGELQTWVKTRWGSLFMTTDTLLRARPVFDWILREHAYSITNNEVAVLMEDESFFSICRSVRSIWKPIKECINLLEANEATLSDCFVHLIKLANAIHRLPSTNAFKSFSVNIFNYRFEEFLHPLYILAYYFHPYYRGYINVMICKVSNNIINKVFCLINKQNLGHTRKESEELIAQLRRFELKLAPFDLLYISGLESPNVWWKLIKIQPRHLPELACRIFSINPTQTNCERNFSTLNWILGDKRTNLTLKKLEAIAKIRSYYMNNIQKELSYMSKDLTESELRESTNIASVNSIISLEENDDTVNFDGDNNLNQISPSENFSNTELAISNIVDLTAVDDSHDTNGEMGSDITPIQEQPLDPADLDYDPNNVLNGFIERERNTERNLTDSRKT</sequence>
<comment type="caution">
    <text evidence="8">The sequence shown here is derived from an EMBL/GenBank/DDBJ whole genome shotgun (WGS) entry which is preliminary data.</text>
</comment>
<keyword evidence="2" id="KW-0479">Metal-binding</keyword>